<gene>
    <name evidence="1" type="ORF">UFOVP1287_2</name>
    <name evidence="2" type="ORF">UFOVP1408_38</name>
</gene>
<dbReference type="InterPro" id="IPR055731">
    <property type="entry name" value="Pam3_gp33-like"/>
</dbReference>
<evidence type="ECO:0000313" key="2">
    <source>
        <dbReference type="EMBL" id="CAB4205190.1"/>
    </source>
</evidence>
<name>A0A6J5S8I1_9CAUD</name>
<sequence length="194" mass="21015">MADGFDDALYQSAQEDSLPPDQALAGLAAAARGRREVAARLMQLEGELGDTKALLRQYDEVMIPDLMSSIGMATFELDDGTTVKVAPFVDVSVREDDRPAAWEWLDQQGFGDIVKHEVSVALGKGDGELADAAVQALENMGLSVRDRLSVHPGTLKAFVSEQIKKAAEQGVAPIVFPPEFNIFQGRRARLSMGR</sequence>
<evidence type="ECO:0000313" key="1">
    <source>
        <dbReference type="EMBL" id="CAB4195337.1"/>
    </source>
</evidence>
<dbReference type="EMBL" id="LR797239">
    <property type="protein sequence ID" value="CAB4195337.1"/>
    <property type="molecule type" value="Genomic_DNA"/>
</dbReference>
<proteinExistence type="predicted"/>
<organism evidence="2">
    <name type="scientific">uncultured Caudovirales phage</name>
    <dbReference type="NCBI Taxonomy" id="2100421"/>
    <lineage>
        <taxon>Viruses</taxon>
        <taxon>Duplodnaviria</taxon>
        <taxon>Heunggongvirae</taxon>
        <taxon>Uroviricota</taxon>
        <taxon>Caudoviricetes</taxon>
        <taxon>Peduoviridae</taxon>
        <taxon>Maltschvirus</taxon>
        <taxon>Maltschvirus maltsch</taxon>
    </lineage>
</organism>
<protein>
    <submittedName>
        <fullName evidence="2">Uncharacterized protein</fullName>
    </submittedName>
</protein>
<dbReference type="Pfam" id="PF23984">
    <property type="entry name" value="DUF7307"/>
    <property type="match status" value="1"/>
</dbReference>
<reference evidence="2" key="1">
    <citation type="submission" date="2020-05" db="EMBL/GenBank/DDBJ databases">
        <authorList>
            <person name="Chiriac C."/>
            <person name="Salcher M."/>
            <person name="Ghai R."/>
            <person name="Kavagutti S V."/>
        </authorList>
    </citation>
    <scope>NUCLEOTIDE SEQUENCE</scope>
</reference>
<accession>A0A6J5S8I1</accession>
<dbReference type="EMBL" id="LR797355">
    <property type="protein sequence ID" value="CAB4205190.1"/>
    <property type="molecule type" value="Genomic_DNA"/>
</dbReference>